<dbReference type="PANTHER" id="PTHR36690">
    <property type="entry name" value="PROTEIN FAM237A"/>
    <property type="match status" value="1"/>
</dbReference>
<reference evidence="2" key="1">
    <citation type="journal article" date="2023" name="Science">
        <title>Genome structures resolve the early diversification of teleost fishes.</title>
        <authorList>
            <person name="Parey E."/>
            <person name="Louis A."/>
            <person name="Montfort J."/>
            <person name="Bouchez O."/>
            <person name="Roques C."/>
            <person name="Iampietro C."/>
            <person name="Lluch J."/>
            <person name="Castinel A."/>
            <person name="Donnadieu C."/>
            <person name="Desvignes T."/>
            <person name="Floi Bucao C."/>
            <person name="Jouanno E."/>
            <person name="Wen M."/>
            <person name="Mejri S."/>
            <person name="Dirks R."/>
            <person name="Jansen H."/>
            <person name="Henkel C."/>
            <person name="Chen W.J."/>
            <person name="Zahm M."/>
            <person name="Cabau C."/>
            <person name="Klopp C."/>
            <person name="Thompson A.W."/>
            <person name="Robinson-Rechavi M."/>
            <person name="Braasch I."/>
            <person name="Lecointre G."/>
            <person name="Bobe J."/>
            <person name="Postlethwait J.H."/>
            <person name="Berthelot C."/>
            <person name="Roest Crollius H."/>
            <person name="Guiguen Y."/>
        </authorList>
    </citation>
    <scope>NUCLEOTIDE SEQUENCE</scope>
    <source>
        <strain evidence="2">Concon-B</strain>
    </source>
</reference>
<keyword evidence="3" id="KW-1185">Reference proteome</keyword>
<accession>A0A9Q1E2F7</accession>
<name>A0A9Q1E2F7_CONCO</name>
<evidence type="ECO:0000313" key="3">
    <source>
        <dbReference type="Proteomes" id="UP001152803"/>
    </source>
</evidence>
<keyword evidence="1" id="KW-0472">Membrane</keyword>
<evidence type="ECO:0000313" key="2">
    <source>
        <dbReference type="EMBL" id="KAJ8288446.1"/>
    </source>
</evidence>
<evidence type="ECO:0008006" key="4">
    <source>
        <dbReference type="Google" id="ProtNLM"/>
    </source>
</evidence>
<dbReference type="InterPro" id="IPR040439">
    <property type="entry name" value="FAM237A/B"/>
</dbReference>
<feature type="transmembrane region" description="Helical" evidence="1">
    <location>
        <begin position="30"/>
        <end position="50"/>
    </location>
</feature>
<evidence type="ECO:0000256" key="1">
    <source>
        <dbReference type="SAM" id="Phobius"/>
    </source>
</evidence>
<dbReference type="EMBL" id="JAFJMO010000001">
    <property type="protein sequence ID" value="KAJ8288446.1"/>
    <property type="molecule type" value="Genomic_DNA"/>
</dbReference>
<dbReference type="Proteomes" id="UP001152803">
    <property type="component" value="Unassembled WGS sequence"/>
</dbReference>
<keyword evidence="1" id="KW-1133">Transmembrane helix</keyword>
<gene>
    <name evidence="2" type="ORF">COCON_G00011050</name>
</gene>
<comment type="caution">
    <text evidence="2">The sequence shown here is derived from an EMBL/GenBank/DDBJ whole genome shotgun (WGS) entry which is preliminary data.</text>
</comment>
<organism evidence="2 3">
    <name type="scientific">Conger conger</name>
    <name type="common">Conger eel</name>
    <name type="synonym">Muraena conger</name>
    <dbReference type="NCBI Taxonomy" id="82655"/>
    <lineage>
        <taxon>Eukaryota</taxon>
        <taxon>Metazoa</taxon>
        <taxon>Chordata</taxon>
        <taxon>Craniata</taxon>
        <taxon>Vertebrata</taxon>
        <taxon>Euteleostomi</taxon>
        <taxon>Actinopterygii</taxon>
        <taxon>Neopterygii</taxon>
        <taxon>Teleostei</taxon>
        <taxon>Anguilliformes</taxon>
        <taxon>Congridae</taxon>
        <taxon>Conger</taxon>
    </lineage>
</organism>
<keyword evidence="1" id="KW-0812">Transmembrane</keyword>
<sequence>MWPCGLGRDYSILLQASHSAIIMKTLSGGWFFQLLCLLALSAATALPSVLRNSGAMSKVPVGLGEIDPQCWDSSSLALIEMKKLRVAGTVSALWDFMMYLKLSQHQKHNDLFLDLAQLFWEMYVDCALSRSHGLGRRHVVSKRYIMKYSQNYTENRYFV</sequence>
<dbReference type="OrthoDB" id="9931800at2759"/>
<dbReference type="PANTHER" id="PTHR36690:SF2">
    <property type="entry name" value="PROTEIN FAM237A"/>
    <property type="match status" value="1"/>
</dbReference>
<protein>
    <recommendedName>
        <fullName evidence="4">Family with sequence similarity 237 member A</fullName>
    </recommendedName>
</protein>
<proteinExistence type="predicted"/>
<dbReference type="AlphaFoldDB" id="A0A9Q1E2F7"/>